<dbReference type="NCBIfam" id="TIGR00414">
    <property type="entry name" value="serS"/>
    <property type="match status" value="1"/>
</dbReference>
<dbReference type="PRINTS" id="PR00981">
    <property type="entry name" value="TRNASYNTHSER"/>
</dbReference>
<dbReference type="InterPro" id="IPR010978">
    <property type="entry name" value="tRNA-bd_arm"/>
</dbReference>
<evidence type="ECO:0000313" key="12">
    <source>
        <dbReference type="Proteomes" id="UP001464378"/>
    </source>
</evidence>
<dbReference type="PANTHER" id="PTHR11778">
    <property type="entry name" value="SERYL-TRNA SYNTHETASE"/>
    <property type="match status" value="1"/>
</dbReference>
<dbReference type="EC" id="6.1.1.11" evidence="1 8"/>
<dbReference type="InterPro" id="IPR042103">
    <property type="entry name" value="SerRS_1_N_sf"/>
</dbReference>
<organism evidence="11 12">
    <name type="scientific">Pseudoflavonifractor intestinihominis</name>
    <dbReference type="NCBI Taxonomy" id="3133171"/>
    <lineage>
        <taxon>Bacteria</taxon>
        <taxon>Bacillati</taxon>
        <taxon>Bacillota</taxon>
        <taxon>Clostridia</taxon>
        <taxon>Eubacteriales</taxon>
        <taxon>Oscillospiraceae</taxon>
        <taxon>Pseudoflavonifractor</taxon>
    </lineage>
</organism>
<proteinExistence type="predicted"/>
<evidence type="ECO:0000256" key="1">
    <source>
        <dbReference type="ARBA" id="ARBA00012840"/>
    </source>
</evidence>
<evidence type="ECO:0000256" key="2">
    <source>
        <dbReference type="ARBA" id="ARBA00022490"/>
    </source>
</evidence>
<keyword evidence="12" id="KW-1185">Reference proteome</keyword>
<gene>
    <name evidence="11" type="primary">serS</name>
    <name evidence="11" type="ORF">WMO64_11775</name>
</gene>
<reference evidence="11 12" key="1">
    <citation type="submission" date="2024-03" db="EMBL/GenBank/DDBJ databases">
        <title>Human intestinal bacterial collection.</title>
        <authorList>
            <person name="Pauvert C."/>
            <person name="Hitch T.C.A."/>
            <person name="Clavel T."/>
        </authorList>
    </citation>
    <scope>NUCLEOTIDE SEQUENCE [LARGE SCALE GENOMIC DNA]</scope>
    <source>
        <strain evidence="11 12">CLA-AP-H29</strain>
    </source>
</reference>
<dbReference type="EMBL" id="JBBMFK010000020">
    <property type="protein sequence ID" value="MEQ2444141.1"/>
    <property type="molecule type" value="Genomic_DNA"/>
</dbReference>
<keyword evidence="4" id="KW-0547">Nucleotide-binding</keyword>
<feature type="domain" description="Aminoacyl-transfer RNA synthetases class-II family profile" evidence="10">
    <location>
        <begin position="181"/>
        <end position="417"/>
    </location>
</feature>
<dbReference type="Pfam" id="PF02403">
    <property type="entry name" value="Seryl_tRNA_N"/>
    <property type="match status" value="1"/>
</dbReference>
<dbReference type="InterPro" id="IPR002317">
    <property type="entry name" value="Ser-tRNA-ligase_type_1"/>
</dbReference>
<dbReference type="SUPFAM" id="SSF46589">
    <property type="entry name" value="tRNA-binding arm"/>
    <property type="match status" value="1"/>
</dbReference>
<dbReference type="Gene3D" id="1.10.287.40">
    <property type="entry name" value="Serine-tRNA synthetase, tRNA binding domain"/>
    <property type="match status" value="1"/>
</dbReference>
<keyword evidence="3 11" id="KW-0436">Ligase</keyword>
<evidence type="ECO:0000313" key="11">
    <source>
        <dbReference type="EMBL" id="MEQ2444141.1"/>
    </source>
</evidence>
<evidence type="ECO:0000259" key="10">
    <source>
        <dbReference type="PROSITE" id="PS50862"/>
    </source>
</evidence>
<keyword evidence="6" id="KW-0648">Protein biosynthesis</keyword>
<feature type="coiled-coil region" evidence="9">
    <location>
        <begin position="40"/>
        <end position="112"/>
    </location>
</feature>
<dbReference type="RefSeq" id="WP_349232116.1">
    <property type="nucleotide sequence ID" value="NZ_JBBMFK010000020.1"/>
</dbReference>
<evidence type="ECO:0000256" key="6">
    <source>
        <dbReference type="ARBA" id="ARBA00022917"/>
    </source>
</evidence>
<evidence type="ECO:0000256" key="7">
    <source>
        <dbReference type="ARBA" id="ARBA00023146"/>
    </source>
</evidence>
<keyword evidence="5" id="KW-0067">ATP-binding</keyword>
<comment type="caution">
    <text evidence="11">The sequence shown here is derived from an EMBL/GenBank/DDBJ whole genome shotgun (WGS) entry which is preliminary data.</text>
</comment>
<evidence type="ECO:0000256" key="5">
    <source>
        <dbReference type="ARBA" id="ARBA00022840"/>
    </source>
</evidence>
<evidence type="ECO:0000256" key="8">
    <source>
        <dbReference type="NCBIfam" id="TIGR00414"/>
    </source>
</evidence>
<dbReference type="InterPro" id="IPR015866">
    <property type="entry name" value="Ser-tRNA-synth_1_N"/>
</dbReference>
<sequence length="434" mass="49113">MLDIRFIRENPEAVKENIKKKFQDQKLPLVDQVLELDAANRAAMTEANELRASRNSLSKQIGMLMGQAKKDPSKLAEAEAVKAQVKANADRLAELEEQETKLAEEIHHIMLQIPNIIDPSVPIGPDDSCNVEVERFGEPVVPDFEIPYHTQIMESFDGIDMDSAGRVSGNGFYYLLGDIARLHEGVLAYARDFMINKGFTFCIPPFMIHGNVVEGVMSQTDMEAMMYKIEGEDLYLIGTSEHSMIGKFIDQIIPEESLPQTLTSYSPCFRKEKGAHGIEERGVYRIHQFEKQEMIVVCKPEDSMKWYDQMWKYSVELFRTLDIPVRQLECCSGDLADLKVKSCDIEAWSPRQQKYFEVCSCSNLGDAQARRLKMRVKGADGKMYLPHTLNNTVVAPPRMLIALLENNLQADGSVKIPKVLQPYMGGKEVLVPKK</sequence>
<evidence type="ECO:0000256" key="4">
    <source>
        <dbReference type="ARBA" id="ARBA00022741"/>
    </source>
</evidence>
<dbReference type="PROSITE" id="PS50862">
    <property type="entry name" value="AA_TRNA_LIGASE_II"/>
    <property type="match status" value="1"/>
</dbReference>
<protein>
    <recommendedName>
        <fullName evidence="1 8">Serine--tRNA ligase</fullName>
        <ecNumber evidence="1 8">6.1.1.11</ecNumber>
    </recommendedName>
</protein>
<dbReference type="SUPFAM" id="SSF55681">
    <property type="entry name" value="Class II aaRS and biotin synthetases"/>
    <property type="match status" value="1"/>
</dbReference>
<dbReference type="InterPro" id="IPR002314">
    <property type="entry name" value="aa-tRNA-synt_IIb"/>
</dbReference>
<keyword evidence="2" id="KW-0963">Cytoplasm</keyword>
<evidence type="ECO:0000256" key="3">
    <source>
        <dbReference type="ARBA" id="ARBA00022598"/>
    </source>
</evidence>
<dbReference type="GO" id="GO:0004828">
    <property type="term" value="F:serine-tRNA ligase activity"/>
    <property type="evidence" value="ECO:0007669"/>
    <property type="project" value="UniProtKB-EC"/>
</dbReference>
<dbReference type="Pfam" id="PF00587">
    <property type="entry name" value="tRNA-synt_2b"/>
    <property type="match status" value="1"/>
</dbReference>
<name>A0ABV1EA43_9FIRM</name>
<evidence type="ECO:0000256" key="9">
    <source>
        <dbReference type="SAM" id="Coils"/>
    </source>
</evidence>
<dbReference type="InterPro" id="IPR045864">
    <property type="entry name" value="aa-tRNA-synth_II/BPL/LPL"/>
</dbReference>
<keyword evidence="7" id="KW-0030">Aminoacyl-tRNA synthetase</keyword>
<dbReference type="PIRSF" id="PIRSF001529">
    <property type="entry name" value="Ser-tRNA-synth_IIa"/>
    <property type="match status" value="1"/>
</dbReference>
<dbReference type="InterPro" id="IPR006195">
    <property type="entry name" value="aa-tRNA-synth_II"/>
</dbReference>
<dbReference type="Proteomes" id="UP001464378">
    <property type="component" value="Unassembled WGS sequence"/>
</dbReference>
<keyword evidence="9" id="KW-0175">Coiled coil</keyword>
<dbReference type="Gene3D" id="3.30.930.10">
    <property type="entry name" value="Bira Bifunctional Protein, Domain 2"/>
    <property type="match status" value="1"/>
</dbReference>
<accession>A0ABV1EA43</accession>